<gene>
    <name evidence="2" type="ORF">BJ878DRAFT_479690</name>
</gene>
<protein>
    <recommendedName>
        <fullName evidence="4">JmjC domain-containing protein</fullName>
    </recommendedName>
</protein>
<comment type="caution">
    <text evidence="2">The sequence shown here is derived from an EMBL/GenBank/DDBJ whole genome shotgun (WGS) entry which is preliminary data.</text>
</comment>
<evidence type="ECO:0000313" key="2">
    <source>
        <dbReference type="EMBL" id="KAG9244938.1"/>
    </source>
</evidence>
<proteinExistence type="predicted"/>
<dbReference type="SUPFAM" id="SSF51197">
    <property type="entry name" value="Clavaminate synthase-like"/>
    <property type="match status" value="1"/>
</dbReference>
<organism evidence="2 3">
    <name type="scientific">Calycina marina</name>
    <dbReference type="NCBI Taxonomy" id="1763456"/>
    <lineage>
        <taxon>Eukaryota</taxon>
        <taxon>Fungi</taxon>
        <taxon>Dikarya</taxon>
        <taxon>Ascomycota</taxon>
        <taxon>Pezizomycotina</taxon>
        <taxon>Leotiomycetes</taxon>
        <taxon>Helotiales</taxon>
        <taxon>Pezizellaceae</taxon>
        <taxon>Calycina</taxon>
    </lineage>
</organism>
<dbReference type="OrthoDB" id="4161428at2759"/>
<evidence type="ECO:0008006" key="4">
    <source>
        <dbReference type="Google" id="ProtNLM"/>
    </source>
</evidence>
<dbReference type="Gene3D" id="2.60.120.650">
    <property type="entry name" value="Cupin"/>
    <property type="match status" value="1"/>
</dbReference>
<reference evidence="2" key="1">
    <citation type="journal article" date="2021" name="IMA Fungus">
        <title>Genomic characterization of three marine fungi, including Emericellopsis atlantica sp. nov. with signatures of a generalist lifestyle and marine biomass degradation.</title>
        <authorList>
            <person name="Hagestad O.C."/>
            <person name="Hou L."/>
            <person name="Andersen J.H."/>
            <person name="Hansen E.H."/>
            <person name="Altermark B."/>
            <person name="Li C."/>
            <person name="Kuhnert E."/>
            <person name="Cox R.J."/>
            <person name="Crous P.W."/>
            <person name="Spatafora J.W."/>
            <person name="Lail K."/>
            <person name="Amirebrahimi M."/>
            <person name="Lipzen A."/>
            <person name="Pangilinan J."/>
            <person name="Andreopoulos W."/>
            <person name="Hayes R.D."/>
            <person name="Ng V."/>
            <person name="Grigoriev I.V."/>
            <person name="Jackson S.A."/>
            <person name="Sutton T.D.S."/>
            <person name="Dobson A.D.W."/>
            <person name="Rama T."/>
        </authorList>
    </citation>
    <scope>NUCLEOTIDE SEQUENCE</scope>
    <source>
        <strain evidence="2">TRa3180A</strain>
    </source>
</reference>
<accession>A0A9P7Z4V3</accession>
<keyword evidence="3" id="KW-1185">Reference proteome</keyword>
<dbReference type="Proteomes" id="UP000887226">
    <property type="component" value="Unassembled WGS sequence"/>
</dbReference>
<dbReference type="AlphaFoldDB" id="A0A9P7Z4V3"/>
<name>A0A9P7Z4V3_9HELO</name>
<dbReference type="EMBL" id="MU253874">
    <property type="protein sequence ID" value="KAG9244938.1"/>
    <property type="molecule type" value="Genomic_DNA"/>
</dbReference>
<sequence length="859" mass="95372">MATSPASHVGYEHPYHHYQSFQHWPSQVNQSKDFMPYPQMDPKHATTTPYSTIQLPVVMSQNASTRHQKEEVHEVREFGGQPYTMSWRPQKTGHKRIKIVDYNGACSDFIPGGEVEEEDLHRHMANMRGTDLEGRPRLDFLAEVAMSKYSLAISKLDTPARLAIFSDETEASEFNSPITPNPVDITKKQPIFPTNIRASTKLQHIAASPLHYSRNNYGQDQARLHEADASEFNPPVAPESVDTTKAKPFESVQLSHSTELDVPALSIPVVKKLADSAVPILSIPVSKRSLASTATILPVPEDSAESVETVLNTLQPKQPESATPILSMPDPSLSLVQPILEKLRCMAKRSSLRRSTALKTRSPSPVLPALVRSTSSEPSISSSPGPLTPLSYSRKRSFDQLYCPESPPKSDFYFEINSQQTRLCRDDSRVLRQIFRFKEAQEKESETYYGAFAPIGLHILEKGRPAQTSTDQNEADFLVGNSKDLENWLVSGTGDKMFLLRDHQWVYTRPESYGSTILEELKSCGIENKEMRIEVQHLGKKLGKKDDRSVSQTLIDDVIRAFADKSGAPINLLSLQCRADGTVPWPLAKHCNLLNQAAASSAALAQTAFYAAASKQPNEVMTKVVDLQSCMHFMIYGQAGAISSWHMDSIGPYTYVTLEPNAKGEASEDVLKLWAYVRTNNLSPKEQAEIKDEFQRTGLAYKPNPEHIRILALTAGDTLIMPPGTIHAPITITDCLFRGGMVMQKKEMRRSIREWKFCAENDICTNEDQPKQARSILDYFRRLARTDPASCGYGGPEGLAEFEGDCKSVGGASMSCKCSGGCNQKKRCHCASNTQRCGAACHKGLPRCQNPYGCEADVL</sequence>
<feature type="compositionally biased region" description="Polar residues" evidence="1">
    <location>
        <begin position="354"/>
        <end position="363"/>
    </location>
</feature>
<evidence type="ECO:0000313" key="3">
    <source>
        <dbReference type="Proteomes" id="UP000887226"/>
    </source>
</evidence>
<evidence type="ECO:0000256" key="1">
    <source>
        <dbReference type="SAM" id="MobiDB-lite"/>
    </source>
</evidence>
<feature type="region of interest" description="Disordered" evidence="1">
    <location>
        <begin position="354"/>
        <end position="388"/>
    </location>
</feature>
<feature type="compositionally biased region" description="Low complexity" evidence="1">
    <location>
        <begin position="373"/>
        <end position="385"/>
    </location>
</feature>